<evidence type="ECO:0000313" key="3">
    <source>
        <dbReference type="EMBL" id="GBF95895.1"/>
    </source>
</evidence>
<dbReference type="Proteomes" id="UP000247498">
    <property type="component" value="Unassembled WGS sequence"/>
</dbReference>
<feature type="signal peptide" evidence="2">
    <location>
        <begin position="1"/>
        <end position="24"/>
    </location>
</feature>
<name>A0A2V0PFQ9_9CHLO</name>
<dbReference type="OrthoDB" id="547613at2759"/>
<gene>
    <name evidence="3" type="ORF">Rsub_08486</name>
</gene>
<accession>A0A2V0PFQ9</accession>
<protein>
    <submittedName>
        <fullName evidence="3">Uncharacterized protein</fullName>
    </submittedName>
</protein>
<proteinExistence type="predicted"/>
<comment type="caution">
    <text evidence="3">The sequence shown here is derived from an EMBL/GenBank/DDBJ whole genome shotgun (WGS) entry which is preliminary data.</text>
</comment>
<evidence type="ECO:0000313" key="4">
    <source>
        <dbReference type="Proteomes" id="UP000247498"/>
    </source>
</evidence>
<organism evidence="3 4">
    <name type="scientific">Raphidocelis subcapitata</name>
    <dbReference type="NCBI Taxonomy" id="307507"/>
    <lineage>
        <taxon>Eukaryota</taxon>
        <taxon>Viridiplantae</taxon>
        <taxon>Chlorophyta</taxon>
        <taxon>core chlorophytes</taxon>
        <taxon>Chlorophyceae</taxon>
        <taxon>CS clade</taxon>
        <taxon>Sphaeropleales</taxon>
        <taxon>Selenastraceae</taxon>
        <taxon>Raphidocelis</taxon>
    </lineage>
</organism>
<reference evidence="3 4" key="1">
    <citation type="journal article" date="2018" name="Sci. Rep.">
        <title>Raphidocelis subcapitata (=Pseudokirchneriella subcapitata) provides an insight into genome evolution and environmental adaptations in the Sphaeropleales.</title>
        <authorList>
            <person name="Suzuki S."/>
            <person name="Yamaguchi H."/>
            <person name="Nakajima N."/>
            <person name="Kawachi M."/>
        </authorList>
    </citation>
    <scope>NUCLEOTIDE SEQUENCE [LARGE SCALE GENOMIC DNA]</scope>
    <source>
        <strain evidence="3 4">NIES-35</strain>
    </source>
</reference>
<feature type="region of interest" description="Disordered" evidence="1">
    <location>
        <begin position="128"/>
        <end position="153"/>
    </location>
</feature>
<dbReference type="EMBL" id="BDRX01000071">
    <property type="protein sequence ID" value="GBF95895.1"/>
    <property type="molecule type" value="Genomic_DNA"/>
</dbReference>
<dbReference type="InParanoid" id="A0A2V0PFQ9"/>
<feature type="chain" id="PRO_5015998252" evidence="2">
    <location>
        <begin position="25"/>
        <end position="169"/>
    </location>
</feature>
<dbReference type="AlphaFoldDB" id="A0A2V0PFQ9"/>
<evidence type="ECO:0000256" key="2">
    <source>
        <dbReference type="SAM" id="SignalP"/>
    </source>
</evidence>
<sequence length="169" mass="17877">MRGTVGVLLAAAVAVLLAAAPARAQPSPAQRGPDGSGAAATFYGRDAAFWMQRQQEAEAEPIDVRTCGSSPNLREYLAGFLTWVRRVTPPYPPLPPGAGPLPPLPPEREGDVAWVRALPRGPWPSVVKGRPTAYTPQVTDPLQNGRDASLAPGPAWVSRLPIRAGRHGP</sequence>
<evidence type="ECO:0000256" key="1">
    <source>
        <dbReference type="SAM" id="MobiDB-lite"/>
    </source>
</evidence>
<keyword evidence="4" id="KW-1185">Reference proteome</keyword>
<keyword evidence="2" id="KW-0732">Signal</keyword>